<name>A0AAV4WH95_9ARAC</name>
<protein>
    <submittedName>
        <fullName evidence="2">Major centromere autoantigen B</fullName>
    </submittedName>
</protein>
<organism evidence="2 3">
    <name type="scientific">Caerostris darwini</name>
    <dbReference type="NCBI Taxonomy" id="1538125"/>
    <lineage>
        <taxon>Eukaryota</taxon>
        <taxon>Metazoa</taxon>
        <taxon>Ecdysozoa</taxon>
        <taxon>Arthropoda</taxon>
        <taxon>Chelicerata</taxon>
        <taxon>Arachnida</taxon>
        <taxon>Araneae</taxon>
        <taxon>Araneomorphae</taxon>
        <taxon>Entelegynae</taxon>
        <taxon>Araneoidea</taxon>
        <taxon>Araneidae</taxon>
        <taxon>Caerostris</taxon>
    </lineage>
</organism>
<proteinExistence type="predicted"/>
<evidence type="ECO:0000256" key="1">
    <source>
        <dbReference type="SAM" id="MobiDB-lite"/>
    </source>
</evidence>
<comment type="caution">
    <text evidence="2">The sequence shown here is derived from an EMBL/GenBank/DDBJ whole genome shotgun (WGS) entry which is preliminary data.</text>
</comment>
<reference evidence="2 3" key="1">
    <citation type="submission" date="2021-06" db="EMBL/GenBank/DDBJ databases">
        <title>Caerostris darwini draft genome.</title>
        <authorList>
            <person name="Kono N."/>
            <person name="Arakawa K."/>
        </authorList>
    </citation>
    <scope>NUCLEOTIDE SEQUENCE [LARGE SCALE GENOMIC DNA]</scope>
</reference>
<sequence length="306" mass="34231">MPRRPLTEAERLESMKRKQECKRKYAKSEKGKALNLKNKKKHRSIPEYREHMNRLRRIAYQAKKSQLRIDEVSTECKQPKLGVEMFNVTECKNRWSNSFPCFIPGTIMSSMTVDFAESIYDIPENTSNNKSSCDSVLLKNPDCCPGSTEGRQDVAKPSSTSSDVSNRNSPVIKIEVDIEEGSENDALHPAADENNCCDYGYIIPSSMCEVVTDIQQSRIQRCKTPKFNCGMPTERREIGTESNGEHPIEMFFKSMGATVKTFPPHLVAIAKLKVTNAIADLELQAVAEMSVNNAAFCSNNGSGASE</sequence>
<feature type="region of interest" description="Disordered" evidence="1">
    <location>
        <begin position="1"/>
        <end position="41"/>
    </location>
</feature>
<evidence type="ECO:0000313" key="2">
    <source>
        <dbReference type="EMBL" id="GIY82210.1"/>
    </source>
</evidence>
<keyword evidence="3" id="KW-1185">Reference proteome</keyword>
<accession>A0AAV4WH95</accession>
<feature type="compositionally biased region" description="Low complexity" evidence="1">
    <location>
        <begin position="158"/>
        <end position="169"/>
    </location>
</feature>
<feature type="region of interest" description="Disordered" evidence="1">
    <location>
        <begin position="147"/>
        <end position="170"/>
    </location>
</feature>
<evidence type="ECO:0000313" key="3">
    <source>
        <dbReference type="Proteomes" id="UP001054837"/>
    </source>
</evidence>
<dbReference type="AlphaFoldDB" id="A0AAV4WH95"/>
<feature type="compositionally biased region" description="Basic and acidic residues" evidence="1">
    <location>
        <begin position="1"/>
        <end position="32"/>
    </location>
</feature>
<dbReference type="EMBL" id="BPLQ01014696">
    <property type="protein sequence ID" value="GIY82210.1"/>
    <property type="molecule type" value="Genomic_DNA"/>
</dbReference>
<dbReference type="Proteomes" id="UP001054837">
    <property type="component" value="Unassembled WGS sequence"/>
</dbReference>
<gene>
    <name evidence="2" type="primary">CENPB_0</name>
    <name evidence="2" type="ORF">CDAR_252381</name>
</gene>